<name>A0AAV9NWP5_9PEZI</name>
<evidence type="ECO:0000256" key="2">
    <source>
        <dbReference type="ARBA" id="ARBA00022679"/>
    </source>
</evidence>
<feature type="chain" id="PRO_5043451787" description="AB hydrolase-1 domain-containing protein" evidence="3">
    <location>
        <begin position="20"/>
        <end position="372"/>
    </location>
</feature>
<dbReference type="PANTHER" id="PTHR32268:SF11">
    <property type="entry name" value="HOMOSERINE O-ACETYLTRANSFERASE"/>
    <property type="match status" value="1"/>
</dbReference>
<accession>A0AAV9NWP5</accession>
<feature type="domain" description="AB hydrolase-1" evidence="4">
    <location>
        <begin position="101"/>
        <end position="220"/>
    </location>
</feature>
<dbReference type="SUPFAM" id="SSF53474">
    <property type="entry name" value="alpha/beta-Hydrolases"/>
    <property type="match status" value="1"/>
</dbReference>
<gene>
    <name evidence="5" type="ORF">LTR77_010305</name>
</gene>
<dbReference type="Proteomes" id="UP001337655">
    <property type="component" value="Unassembled WGS sequence"/>
</dbReference>
<dbReference type="GeneID" id="89931634"/>
<comment type="similarity">
    <text evidence="1">Belongs to the AB hydrolase superfamily. MetX family.</text>
</comment>
<feature type="signal peptide" evidence="3">
    <location>
        <begin position="1"/>
        <end position="19"/>
    </location>
</feature>
<comment type="caution">
    <text evidence="5">The sequence shown here is derived from an EMBL/GenBank/DDBJ whole genome shotgun (WGS) entry which is preliminary data.</text>
</comment>
<dbReference type="AlphaFoldDB" id="A0AAV9NWP5"/>
<keyword evidence="3" id="KW-0732">Signal</keyword>
<evidence type="ECO:0000313" key="5">
    <source>
        <dbReference type="EMBL" id="KAK5163910.1"/>
    </source>
</evidence>
<dbReference type="GO" id="GO:0009086">
    <property type="term" value="P:methionine biosynthetic process"/>
    <property type="evidence" value="ECO:0007669"/>
    <property type="project" value="TreeGrafter"/>
</dbReference>
<dbReference type="GO" id="GO:0009092">
    <property type="term" value="P:homoserine metabolic process"/>
    <property type="evidence" value="ECO:0007669"/>
    <property type="project" value="TreeGrafter"/>
</dbReference>
<dbReference type="Gene3D" id="3.40.50.1820">
    <property type="entry name" value="alpha/beta hydrolase"/>
    <property type="match status" value="1"/>
</dbReference>
<proteinExistence type="inferred from homology"/>
<evidence type="ECO:0000256" key="1">
    <source>
        <dbReference type="ARBA" id="ARBA00006886"/>
    </source>
</evidence>
<protein>
    <recommendedName>
        <fullName evidence="4">AB hydrolase-1 domain-containing protein</fullName>
    </recommendedName>
</protein>
<dbReference type="NCBIfam" id="NF005071">
    <property type="entry name" value="PRK06489.1"/>
    <property type="match status" value="1"/>
</dbReference>
<evidence type="ECO:0000256" key="3">
    <source>
        <dbReference type="SAM" id="SignalP"/>
    </source>
</evidence>
<dbReference type="InterPro" id="IPR029058">
    <property type="entry name" value="AB_hydrolase_fold"/>
</dbReference>
<evidence type="ECO:0000259" key="4">
    <source>
        <dbReference type="Pfam" id="PF00561"/>
    </source>
</evidence>
<dbReference type="GO" id="GO:0004414">
    <property type="term" value="F:homoserine O-acetyltransferase activity"/>
    <property type="evidence" value="ECO:0007669"/>
    <property type="project" value="TreeGrafter"/>
</dbReference>
<dbReference type="EMBL" id="JAVRRT010000022">
    <property type="protein sequence ID" value="KAK5163910.1"/>
    <property type="molecule type" value="Genomic_DNA"/>
</dbReference>
<dbReference type="InterPro" id="IPR008220">
    <property type="entry name" value="HAT_MetX-like"/>
</dbReference>
<dbReference type="PANTHER" id="PTHR32268">
    <property type="entry name" value="HOMOSERINE O-ACETYLTRANSFERASE"/>
    <property type="match status" value="1"/>
</dbReference>
<dbReference type="RefSeq" id="XP_064654274.1">
    <property type="nucleotide sequence ID" value="XM_064807527.1"/>
</dbReference>
<dbReference type="InterPro" id="IPR000073">
    <property type="entry name" value="AB_hydrolase_1"/>
</dbReference>
<keyword evidence="6" id="KW-1185">Reference proteome</keyword>
<evidence type="ECO:0000313" key="6">
    <source>
        <dbReference type="Proteomes" id="UP001337655"/>
    </source>
</evidence>
<organism evidence="5 6">
    <name type="scientific">Saxophila tyrrhenica</name>
    <dbReference type="NCBI Taxonomy" id="1690608"/>
    <lineage>
        <taxon>Eukaryota</taxon>
        <taxon>Fungi</taxon>
        <taxon>Dikarya</taxon>
        <taxon>Ascomycota</taxon>
        <taxon>Pezizomycotina</taxon>
        <taxon>Dothideomycetes</taxon>
        <taxon>Dothideomycetidae</taxon>
        <taxon>Mycosphaerellales</taxon>
        <taxon>Extremaceae</taxon>
        <taxon>Saxophila</taxon>
    </lineage>
</organism>
<keyword evidence="2" id="KW-0808">Transferase</keyword>
<dbReference type="Pfam" id="PF00561">
    <property type="entry name" value="Abhydrolase_1"/>
    <property type="match status" value="1"/>
</dbReference>
<sequence>MYKTLLLPLLTLALRLVHAQEEEKISWPEPHPGNYTISNFNFDQGRQLDKLVLAYQTIGELKIEDDGTTNAVLLLHGSDAESGQFLVDSFAGTLFNPGQVLDAEKYFLIMRDGIGHGLSSNPRNTGLHASFPSYQYSDMIRADHRLLTEHFGINHARLIMGVSMGGMHSWMWGEEYPDFMDALMPIASQPVQIGGHNRMWRRLMMEVIQRDPNWEGGDYKKQPMGSLLGALSILQTMLQGPLSMAEEYPTRDAADAFVDGLLDLLAENPNAFDVNSLLYAYNASYTYDPESRLKSIKAPLTAVNTDDDLMNPPQLGTIERAVQDQMVEGLGRAVVVPTSNETFGHGSYIDANLWKAELMQLLERSKCPGEGM</sequence>
<reference evidence="5 6" key="1">
    <citation type="submission" date="2023-08" db="EMBL/GenBank/DDBJ databases">
        <title>Black Yeasts Isolated from many extreme environments.</title>
        <authorList>
            <person name="Coleine C."/>
            <person name="Stajich J.E."/>
            <person name="Selbmann L."/>
        </authorList>
    </citation>
    <scope>NUCLEOTIDE SEQUENCE [LARGE SCALE GENOMIC DNA]</scope>
    <source>
        <strain evidence="5 6">CCFEE 5935</strain>
    </source>
</reference>